<keyword evidence="2" id="KW-1185">Reference proteome</keyword>
<organism evidence="1 2">
    <name type="scientific">Streptomyces lavendulae subsp. lavendulae</name>
    <dbReference type="NCBI Taxonomy" id="58340"/>
    <lineage>
        <taxon>Bacteria</taxon>
        <taxon>Bacillati</taxon>
        <taxon>Actinomycetota</taxon>
        <taxon>Actinomycetes</taxon>
        <taxon>Kitasatosporales</taxon>
        <taxon>Streptomycetaceae</taxon>
        <taxon>Streptomyces</taxon>
    </lineage>
</organism>
<sequence length="140" mass="15112">MTFHEGLRVELAADTRLSDRVAITDATADGPEGGPGDEEAAGGAVGSLWLAAGTPGTVVEVATHDRPSHGAREYERLASLLDSFGRDMPAQSRERLEEQIAALEPDWAAYLEQRLRVTLRVRFDNGFILDGVPDTFFTAA</sequence>
<dbReference type="GeneID" id="49388119"/>
<dbReference type="EMBL" id="CP024985">
    <property type="protein sequence ID" value="ATZ28917.1"/>
    <property type="molecule type" value="Genomic_DNA"/>
</dbReference>
<proteinExistence type="predicted"/>
<name>A0A2K8PQ99_STRLA</name>
<gene>
    <name evidence="1" type="ORF">SLAV_35740</name>
</gene>
<dbReference type="Proteomes" id="UP000231791">
    <property type="component" value="Chromosome"/>
</dbReference>
<evidence type="ECO:0000313" key="1">
    <source>
        <dbReference type="EMBL" id="ATZ28917.1"/>
    </source>
</evidence>
<dbReference type="RefSeq" id="WP_030230403.1">
    <property type="nucleotide sequence ID" value="NZ_CP024985.1"/>
</dbReference>
<protein>
    <submittedName>
        <fullName evidence="1">Uncharacterized protein</fullName>
    </submittedName>
</protein>
<accession>A0A2K8PQ99</accession>
<evidence type="ECO:0000313" key="2">
    <source>
        <dbReference type="Proteomes" id="UP000231791"/>
    </source>
</evidence>
<dbReference type="OrthoDB" id="4292184at2"/>
<dbReference type="KEGG" id="slx:SLAV_35740"/>
<reference evidence="1 2" key="1">
    <citation type="submission" date="2017-11" db="EMBL/GenBank/DDBJ databases">
        <title>Complete genome sequence of Streptomyces lavendulae subsp. lavendulae CCM 3239 (formerly 'Streptomyces aureofaciens CCM 3239'), the producer of the angucycline-type antibiotic auricin.</title>
        <authorList>
            <person name="Busche T."/>
            <person name="Novakova R."/>
            <person name="Al'Dilaimi A."/>
            <person name="Homerova D."/>
            <person name="Feckova L."/>
            <person name="Rezuchova B."/>
            <person name="Mingyar E."/>
            <person name="Csolleiova D."/>
            <person name="Bekeova C."/>
            <person name="Winkler A."/>
            <person name="Sevcikova B."/>
            <person name="Kalinowski J."/>
            <person name="Kormanec J."/>
            <person name="Ruckert C."/>
        </authorList>
    </citation>
    <scope>NUCLEOTIDE SEQUENCE [LARGE SCALE GENOMIC DNA]</scope>
    <source>
        <strain evidence="1 2">CCM 3239</strain>
    </source>
</reference>
<dbReference type="AlphaFoldDB" id="A0A2K8PQ99"/>